<evidence type="ECO:0000256" key="2">
    <source>
        <dbReference type="SAM" id="MobiDB-lite"/>
    </source>
</evidence>
<dbReference type="PANTHER" id="PTHR43048">
    <property type="entry name" value="METHYLMALONYL-COA EPIMERASE"/>
    <property type="match status" value="1"/>
</dbReference>
<sequence>MPVVNFQDHPWKKPNPNRVHLRRLAWVNYGHVDLEKAHQFALDFGLEETHRSSNPERIFYRGYSDQPILYVSQKSDRPLFFGGAFEAATEEDLKRAAALPGAGPIRDSDFPGGGKIVTIRDPDEVLVNVVWGYKTVPVRPPPKRADVPNVPLVDDDEKPRRGTYQRLPKGPAAVFKLGHVGHISHDVGKISAWYMDNFNIRAVDIQADMRDPSQDFAVFYALDLGDNFTDHHCFFHFQTFPDQKHTGPHHSSFEVYDFDVQLQGHYHLESQGYKLMWGVGRHLLGSQIFDYWYDTDGFIVEHYADGDVINQKNAAERYDLDREEYTTWGAQFNDLTGAYTGDSRPPAELLATK</sequence>
<dbReference type="Proteomes" id="UP001610446">
    <property type="component" value="Unassembled WGS sequence"/>
</dbReference>
<organism evidence="4 5">
    <name type="scientific">Aspergillus pseudoustus</name>
    <dbReference type="NCBI Taxonomy" id="1810923"/>
    <lineage>
        <taxon>Eukaryota</taxon>
        <taxon>Fungi</taxon>
        <taxon>Dikarya</taxon>
        <taxon>Ascomycota</taxon>
        <taxon>Pezizomycotina</taxon>
        <taxon>Eurotiomycetes</taxon>
        <taxon>Eurotiomycetidae</taxon>
        <taxon>Eurotiales</taxon>
        <taxon>Aspergillaceae</taxon>
        <taxon>Aspergillus</taxon>
        <taxon>Aspergillus subgen. Nidulantes</taxon>
    </lineage>
</organism>
<keyword evidence="4" id="KW-0223">Dioxygenase</keyword>
<dbReference type="PROSITE" id="PS51819">
    <property type="entry name" value="VOC"/>
    <property type="match status" value="2"/>
</dbReference>
<protein>
    <submittedName>
        <fullName evidence="4">Glyoxalase/Bleomycin resistance protein/Dihydroxybiphenyl dioxygenase</fullName>
    </submittedName>
</protein>
<dbReference type="InterPro" id="IPR037523">
    <property type="entry name" value="VOC_core"/>
</dbReference>
<comment type="caution">
    <text evidence="4">The sequence shown here is derived from an EMBL/GenBank/DDBJ whole genome shotgun (WGS) entry which is preliminary data.</text>
</comment>
<evidence type="ECO:0000256" key="1">
    <source>
        <dbReference type="ARBA" id="ARBA00022723"/>
    </source>
</evidence>
<dbReference type="InterPro" id="IPR051785">
    <property type="entry name" value="MMCE/EMCE_epimerase"/>
</dbReference>
<keyword evidence="4" id="KW-0560">Oxidoreductase</keyword>
<evidence type="ECO:0000259" key="3">
    <source>
        <dbReference type="PROSITE" id="PS51819"/>
    </source>
</evidence>
<dbReference type="PANTHER" id="PTHR43048:SF3">
    <property type="entry name" value="METHYLMALONYL-COA EPIMERASE, MITOCHONDRIAL"/>
    <property type="match status" value="1"/>
</dbReference>
<proteinExistence type="predicted"/>
<reference evidence="4 5" key="1">
    <citation type="submission" date="2024-07" db="EMBL/GenBank/DDBJ databases">
        <title>Section-level genome sequencing and comparative genomics of Aspergillus sections Usti and Cavernicolus.</title>
        <authorList>
            <consortium name="Lawrence Berkeley National Laboratory"/>
            <person name="Nybo J.L."/>
            <person name="Vesth T.C."/>
            <person name="Theobald S."/>
            <person name="Frisvad J.C."/>
            <person name="Larsen T.O."/>
            <person name="Kjaerboelling I."/>
            <person name="Rothschild-Mancinelli K."/>
            <person name="Lyhne E.K."/>
            <person name="Kogle M.E."/>
            <person name="Barry K."/>
            <person name="Clum A."/>
            <person name="Na H."/>
            <person name="Ledsgaard L."/>
            <person name="Lin J."/>
            <person name="Lipzen A."/>
            <person name="Kuo A."/>
            <person name="Riley R."/>
            <person name="Mondo S."/>
            <person name="Labutti K."/>
            <person name="Haridas S."/>
            <person name="Pangalinan J."/>
            <person name="Salamov A.A."/>
            <person name="Simmons B.A."/>
            <person name="Magnuson J.K."/>
            <person name="Chen J."/>
            <person name="Drula E."/>
            <person name="Henrissat B."/>
            <person name="Wiebenga A."/>
            <person name="Lubbers R.J."/>
            <person name="Gomes A.C."/>
            <person name="Makela M.R."/>
            <person name="Stajich J."/>
            <person name="Grigoriev I.V."/>
            <person name="Mortensen U.H."/>
            <person name="De Vries R.P."/>
            <person name="Baker S.E."/>
            <person name="Andersen M.R."/>
        </authorList>
    </citation>
    <scope>NUCLEOTIDE SEQUENCE [LARGE SCALE GENOMIC DNA]</scope>
    <source>
        <strain evidence="4 5">CBS 123904</strain>
    </source>
</reference>
<dbReference type="EMBL" id="JBFXLU010000428">
    <property type="protein sequence ID" value="KAL2826739.1"/>
    <property type="molecule type" value="Genomic_DNA"/>
</dbReference>
<feature type="region of interest" description="Disordered" evidence="2">
    <location>
        <begin position="145"/>
        <end position="165"/>
    </location>
</feature>
<feature type="domain" description="VOC" evidence="3">
    <location>
        <begin position="176"/>
        <end position="305"/>
    </location>
</feature>
<feature type="domain" description="VOC" evidence="3">
    <location>
        <begin position="23"/>
        <end position="132"/>
    </location>
</feature>
<evidence type="ECO:0000313" key="5">
    <source>
        <dbReference type="Proteomes" id="UP001610446"/>
    </source>
</evidence>
<dbReference type="InterPro" id="IPR029068">
    <property type="entry name" value="Glyas_Bleomycin-R_OHBP_Dase"/>
</dbReference>
<dbReference type="Gene3D" id="3.10.180.10">
    <property type="entry name" value="2,3-Dihydroxybiphenyl 1,2-Dioxygenase, domain 1"/>
    <property type="match status" value="2"/>
</dbReference>
<keyword evidence="5" id="KW-1185">Reference proteome</keyword>
<keyword evidence="1" id="KW-0479">Metal-binding</keyword>
<gene>
    <name evidence="4" type="ORF">BJY01DRAFT_255905</name>
</gene>
<evidence type="ECO:0000313" key="4">
    <source>
        <dbReference type="EMBL" id="KAL2826739.1"/>
    </source>
</evidence>
<accession>A0ABR4IHN0</accession>
<dbReference type="GO" id="GO:0051213">
    <property type="term" value="F:dioxygenase activity"/>
    <property type="evidence" value="ECO:0007669"/>
    <property type="project" value="UniProtKB-KW"/>
</dbReference>
<dbReference type="SUPFAM" id="SSF54593">
    <property type="entry name" value="Glyoxalase/Bleomycin resistance protein/Dihydroxybiphenyl dioxygenase"/>
    <property type="match status" value="1"/>
</dbReference>
<name>A0ABR4IHN0_9EURO</name>